<accession>A0A9P6MAH3</accession>
<dbReference type="AlphaFoldDB" id="A0A9P6MAH3"/>
<protein>
    <submittedName>
        <fullName evidence="1">Uncharacterized protein</fullName>
    </submittedName>
</protein>
<dbReference type="EMBL" id="JAAAHW010003332">
    <property type="protein sequence ID" value="KAF9985005.1"/>
    <property type="molecule type" value="Genomic_DNA"/>
</dbReference>
<reference evidence="1" key="1">
    <citation type="journal article" date="2020" name="Fungal Divers.">
        <title>Resolving the Mortierellaceae phylogeny through synthesis of multi-gene phylogenetics and phylogenomics.</title>
        <authorList>
            <person name="Vandepol N."/>
            <person name="Liber J."/>
            <person name="Desiro A."/>
            <person name="Na H."/>
            <person name="Kennedy M."/>
            <person name="Barry K."/>
            <person name="Grigoriev I.V."/>
            <person name="Miller A.N."/>
            <person name="O'Donnell K."/>
            <person name="Stajich J.E."/>
            <person name="Bonito G."/>
        </authorList>
    </citation>
    <scope>NUCLEOTIDE SEQUENCE</scope>
    <source>
        <strain evidence="1">MES-2147</strain>
    </source>
</reference>
<feature type="non-terminal residue" evidence="1">
    <location>
        <position position="1"/>
    </location>
</feature>
<sequence>QEAARIAKAFEAKLERLYNNWTGHQKVLDLVSKAIELSLTMRSQNAEIMAQVIPGETEFDPDKMVPAHKSKEGGKVKVCVIPCFVDTNGVVVGKAKVFCG</sequence>
<name>A0A9P6MAH3_9FUNG</name>
<evidence type="ECO:0000313" key="1">
    <source>
        <dbReference type="EMBL" id="KAF9985005.1"/>
    </source>
</evidence>
<proteinExistence type="predicted"/>
<dbReference type="OrthoDB" id="2439595at2759"/>
<comment type="caution">
    <text evidence="1">The sequence shown here is derived from an EMBL/GenBank/DDBJ whole genome shotgun (WGS) entry which is preliminary data.</text>
</comment>
<evidence type="ECO:0000313" key="2">
    <source>
        <dbReference type="Proteomes" id="UP000749646"/>
    </source>
</evidence>
<gene>
    <name evidence="1" type="ORF">BGZ65_011990</name>
</gene>
<dbReference type="Proteomes" id="UP000749646">
    <property type="component" value="Unassembled WGS sequence"/>
</dbReference>
<keyword evidence="2" id="KW-1185">Reference proteome</keyword>
<organism evidence="1 2">
    <name type="scientific">Modicella reniformis</name>
    <dbReference type="NCBI Taxonomy" id="1440133"/>
    <lineage>
        <taxon>Eukaryota</taxon>
        <taxon>Fungi</taxon>
        <taxon>Fungi incertae sedis</taxon>
        <taxon>Mucoromycota</taxon>
        <taxon>Mortierellomycotina</taxon>
        <taxon>Mortierellomycetes</taxon>
        <taxon>Mortierellales</taxon>
        <taxon>Mortierellaceae</taxon>
        <taxon>Modicella</taxon>
    </lineage>
</organism>